<keyword evidence="3" id="KW-1185">Reference proteome</keyword>
<feature type="compositionally biased region" description="Low complexity" evidence="1">
    <location>
        <begin position="79"/>
        <end position="97"/>
    </location>
</feature>
<reference evidence="2 3" key="1">
    <citation type="submission" date="2013-08" db="EMBL/GenBank/DDBJ databases">
        <title>Intrasporangium oryzae NRRL B-24470.</title>
        <authorList>
            <person name="Liu H."/>
            <person name="Wang G."/>
        </authorList>
    </citation>
    <scope>NUCLEOTIDE SEQUENCE [LARGE SCALE GENOMIC DNA]</scope>
    <source>
        <strain evidence="2 3">NRRL B-24470</strain>
    </source>
</reference>
<dbReference type="Proteomes" id="UP000019489">
    <property type="component" value="Unassembled WGS sequence"/>
</dbReference>
<dbReference type="eggNOG" id="ENOG50323YY">
    <property type="taxonomic scope" value="Bacteria"/>
</dbReference>
<evidence type="ECO:0000313" key="3">
    <source>
        <dbReference type="Proteomes" id="UP000019489"/>
    </source>
</evidence>
<organism evidence="2 3">
    <name type="scientific">Intrasporangium oryzae NRRL B-24470</name>
    <dbReference type="NCBI Taxonomy" id="1386089"/>
    <lineage>
        <taxon>Bacteria</taxon>
        <taxon>Bacillati</taxon>
        <taxon>Actinomycetota</taxon>
        <taxon>Actinomycetes</taxon>
        <taxon>Micrococcales</taxon>
        <taxon>Intrasporangiaceae</taxon>
        <taxon>Intrasporangium</taxon>
    </lineage>
</organism>
<sequence>MNNREHLAHELLDAEARSHDVDTERLWNELEGRLWGQGAGTGAHRHSRLAVAAAAAVTAAVAGTAIWATGHGQGPTPAPASSSSAATATSRSSTPVTTDDRPTATPTPPRATATADQTPVTTVPPAAPALSEGNLMRSTDYRTAGWLVGSIATATGWGQSAISVCQDSLAGPDKDVEAVYTGVGYHDLPGRQLVTNQYVVAFRDGASAERAATGVAGWGARCQQLDRVALRGAIVTATPARQVGLPGGSDGQWYTISVTQSDGTRHAELVSVVRAQDRLSVAVLSESNPAGSVDAVDGVALLTRAAARLG</sequence>
<dbReference type="RefSeq" id="WP_034808162.1">
    <property type="nucleotide sequence ID" value="NZ_AWSA01000040.1"/>
</dbReference>
<dbReference type="EMBL" id="AWSA01000040">
    <property type="protein sequence ID" value="EWT00551.1"/>
    <property type="molecule type" value="Genomic_DNA"/>
</dbReference>
<evidence type="ECO:0000313" key="2">
    <source>
        <dbReference type="EMBL" id="EWT00551.1"/>
    </source>
</evidence>
<protein>
    <recommendedName>
        <fullName evidence="4">PknH-like extracellular domain-containing protein</fullName>
    </recommendedName>
</protein>
<comment type="caution">
    <text evidence="2">The sequence shown here is derived from an EMBL/GenBank/DDBJ whole genome shotgun (WGS) entry which is preliminary data.</text>
</comment>
<evidence type="ECO:0008006" key="4">
    <source>
        <dbReference type="Google" id="ProtNLM"/>
    </source>
</evidence>
<accession>W9G382</accession>
<dbReference type="STRING" id="1386089.N865_14810"/>
<evidence type="ECO:0000256" key="1">
    <source>
        <dbReference type="SAM" id="MobiDB-lite"/>
    </source>
</evidence>
<name>W9G382_9MICO</name>
<dbReference type="AlphaFoldDB" id="W9G382"/>
<feature type="region of interest" description="Disordered" evidence="1">
    <location>
        <begin position="72"/>
        <end position="131"/>
    </location>
</feature>
<feature type="compositionally biased region" description="Low complexity" evidence="1">
    <location>
        <begin position="110"/>
        <end position="124"/>
    </location>
</feature>
<proteinExistence type="predicted"/>
<gene>
    <name evidence="2" type="ORF">N865_14810</name>
</gene>